<reference evidence="1" key="1">
    <citation type="submission" date="2023-03" db="EMBL/GenBank/DDBJ databases">
        <title>Massive genome expansion in bonnet fungi (Mycena s.s.) driven by repeated elements and novel gene families across ecological guilds.</title>
        <authorList>
            <consortium name="Lawrence Berkeley National Laboratory"/>
            <person name="Harder C.B."/>
            <person name="Miyauchi S."/>
            <person name="Viragh M."/>
            <person name="Kuo A."/>
            <person name="Thoen E."/>
            <person name="Andreopoulos B."/>
            <person name="Lu D."/>
            <person name="Skrede I."/>
            <person name="Drula E."/>
            <person name="Henrissat B."/>
            <person name="Morin E."/>
            <person name="Kohler A."/>
            <person name="Barry K."/>
            <person name="LaButti K."/>
            <person name="Morin E."/>
            <person name="Salamov A."/>
            <person name="Lipzen A."/>
            <person name="Mereny Z."/>
            <person name="Hegedus B."/>
            <person name="Baldrian P."/>
            <person name="Stursova M."/>
            <person name="Weitz H."/>
            <person name="Taylor A."/>
            <person name="Grigoriev I.V."/>
            <person name="Nagy L.G."/>
            <person name="Martin F."/>
            <person name="Kauserud H."/>
        </authorList>
    </citation>
    <scope>NUCLEOTIDE SEQUENCE</scope>
    <source>
        <strain evidence="1">CBHHK188m</strain>
    </source>
</reference>
<proteinExistence type="predicted"/>
<keyword evidence="2" id="KW-1185">Reference proteome</keyword>
<name>A0AAD7K8R6_9AGAR</name>
<accession>A0AAD7K8R6</accession>
<dbReference type="EMBL" id="JARJLG010000005">
    <property type="protein sequence ID" value="KAJ7780756.1"/>
    <property type="molecule type" value="Genomic_DNA"/>
</dbReference>
<protein>
    <submittedName>
        <fullName evidence="1">Uncharacterized protein</fullName>
    </submittedName>
</protein>
<organism evidence="1 2">
    <name type="scientific">Mycena maculata</name>
    <dbReference type="NCBI Taxonomy" id="230809"/>
    <lineage>
        <taxon>Eukaryota</taxon>
        <taxon>Fungi</taxon>
        <taxon>Dikarya</taxon>
        <taxon>Basidiomycota</taxon>
        <taxon>Agaricomycotina</taxon>
        <taxon>Agaricomycetes</taxon>
        <taxon>Agaricomycetidae</taxon>
        <taxon>Agaricales</taxon>
        <taxon>Marasmiineae</taxon>
        <taxon>Mycenaceae</taxon>
        <taxon>Mycena</taxon>
    </lineage>
</organism>
<comment type="caution">
    <text evidence="1">The sequence shown here is derived from an EMBL/GenBank/DDBJ whole genome shotgun (WGS) entry which is preliminary data.</text>
</comment>
<evidence type="ECO:0000313" key="2">
    <source>
        <dbReference type="Proteomes" id="UP001215280"/>
    </source>
</evidence>
<evidence type="ECO:0000313" key="1">
    <source>
        <dbReference type="EMBL" id="KAJ7780756.1"/>
    </source>
</evidence>
<gene>
    <name evidence="1" type="ORF">DFH07DRAFT_765253</name>
</gene>
<sequence>MTPFVGHMLRLTALAYVIEMESALKFQRPVSFLPEAITTLSLFKKFHRLVGSPDYGTGAGFEKELHSIVDRLLALARECSTHSRDLVDIPPSSRFAYILCVPLWTVDKIRLLKVQEHTDPWIGEKYWLKEQIQEADRQLVLPPCRSFMTETAPLRGLLGPVVIENYIDDVAIQVPPDLLARLHPILLPVANPCINRGLESLWITHVRCLLQALHESALGFMEERLPEDVRLHVRIGLKVEMSNMILLGSTKIATNLSPDAPEQYYVLGFATLIFGMVERMISRYGFEGDEDAEAWNTLFSAMGMLEYCMISRQGYATSRYDVPGFDTDSVDPSLYGLGYFTRQHQLAEVREHGRQLHQFGYGLARYNPGLGSAAYQFPIIPPGERIVKTRPVSPELSTEGVEMDSRE</sequence>
<dbReference type="Proteomes" id="UP001215280">
    <property type="component" value="Unassembled WGS sequence"/>
</dbReference>
<dbReference type="AlphaFoldDB" id="A0AAD7K8R6"/>